<dbReference type="PANTHER" id="PTHR30482:SF10">
    <property type="entry name" value="HIGH-AFFINITY BRANCHED-CHAIN AMINO ACID TRANSPORT PROTEIN BRAE"/>
    <property type="match status" value="1"/>
</dbReference>
<dbReference type="OrthoDB" id="9814461at2"/>
<evidence type="ECO:0000313" key="9">
    <source>
        <dbReference type="Proteomes" id="UP000175989"/>
    </source>
</evidence>
<comment type="caution">
    <text evidence="8">The sequence shown here is derived from an EMBL/GenBank/DDBJ whole genome shotgun (WGS) entry which is preliminary data.</text>
</comment>
<keyword evidence="9" id="KW-1185">Reference proteome</keyword>
<protein>
    <submittedName>
        <fullName evidence="8">High-affinity branched-chain amino acid transport system permease protein LivH</fullName>
    </submittedName>
</protein>
<dbReference type="InterPro" id="IPR001851">
    <property type="entry name" value="ABC_transp_permease"/>
</dbReference>
<evidence type="ECO:0000256" key="7">
    <source>
        <dbReference type="SAM" id="Phobius"/>
    </source>
</evidence>
<feature type="transmembrane region" description="Helical" evidence="7">
    <location>
        <begin position="75"/>
        <end position="95"/>
    </location>
</feature>
<feature type="transmembrane region" description="Helical" evidence="7">
    <location>
        <begin position="275"/>
        <end position="298"/>
    </location>
</feature>
<evidence type="ECO:0000256" key="2">
    <source>
        <dbReference type="ARBA" id="ARBA00022475"/>
    </source>
</evidence>
<dbReference type="RefSeq" id="WP_070249481.1">
    <property type="nucleotide sequence ID" value="NZ_LROM01000093.1"/>
</dbReference>
<keyword evidence="4 7" id="KW-1133">Transmembrane helix</keyword>
<evidence type="ECO:0000256" key="3">
    <source>
        <dbReference type="ARBA" id="ARBA00022692"/>
    </source>
</evidence>
<dbReference type="CDD" id="cd06581">
    <property type="entry name" value="TM_PBP1_LivM_like"/>
    <property type="match status" value="1"/>
</dbReference>
<feature type="transmembrane region" description="Helical" evidence="7">
    <location>
        <begin position="225"/>
        <end position="244"/>
    </location>
</feature>
<keyword evidence="2" id="KW-1003">Cell membrane</keyword>
<dbReference type="AlphaFoldDB" id="A0A1E7WHC0"/>
<evidence type="ECO:0000256" key="1">
    <source>
        <dbReference type="ARBA" id="ARBA00004651"/>
    </source>
</evidence>
<feature type="transmembrane region" description="Helical" evidence="7">
    <location>
        <begin position="50"/>
        <end position="69"/>
    </location>
</feature>
<feature type="region of interest" description="Disordered" evidence="6">
    <location>
        <begin position="386"/>
        <end position="409"/>
    </location>
</feature>
<comment type="subcellular location">
    <subcellularLocation>
        <location evidence="1">Cell membrane</location>
        <topology evidence="1">Multi-pass membrane protein</topology>
    </subcellularLocation>
</comment>
<dbReference type="InterPro" id="IPR043428">
    <property type="entry name" value="LivM-like"/>
</dbReference>
<name>A0A1E7WHC0_9BURK</name>
<dbReference type="PANTHER" id="PTHR30482">
    <property type="entry name" value="HIGH-AFFINITY BRANCHED-CHAIN AMINO ACID TRANSPORT SYSTEM PERMEASE"/>
    <property type="match status" value="1"/>
</dbReference>
<organism evidence="8 9">
    <name type="scientific">Duganella phyllosphaerae</name>
    <dbReference type="NCBI Taxonomy" id="762836"/>
    <lineage>
        <taxon>Bacteria</taxon>
        <taxon>Pseudomonadati</taxon>
        <taxon>Pseudomonadota</taxon>
        <taxon>Betaproteobacteria</taxon>
        <taxon>Burkholderiales</taxon>
        <taxon>Oxalobacteraceae</taxon>
        <taxon>Telluria group</taxon>
        <taxon>Duganella</taxon>
    </lineage>
</organism>
<feature type="transmembrane region" description="Helical" evidence="7">
    <location>
        <begin position="310"/>
        <end position="335"/>
    </location>
</feature>
<reference evidence="9" key="1">
    <citation type="journal article" date="2016" name="Front. Microbiol.">
        <title>Molecular Keys to the Janthinobacterium and Duganella spp. Interaction with the Plant Pathogen Fusarium graminearum.</title>
        <authorList>
            <person name="Haack F.S."/>
            <person name="Poehlein A."/>
            <person name="Kroger C."/>
            <person name="Voigt C.A."/>
            <person name="Piepenbring M."/>
            <person name="Bode H.B."/>
            <person name="Daniel R."/>
            <person name="Schafer W."/>
            <person name="Streit W.R."/>
        </authorList>
    </citation>
    <scope>NUCLEOTIDE SEQUENCE [LARGE SCALE GENOMIC DNA]</scope>
    <source>
        <strain evidence="9">T54</strain>
    </source>
</reference>
<evidence type="ECO:0000313" key="8">
    <source>
        <dbReference type="EMBL" id="OEZ98018.1"/>
    </source>
</evidence>
<dbReference type="PATRIC" id="fig|762836.4.peg.3385"/>
<evidence type="ECO:0000256" key="6">
    <source>
        <dbReference type="SAM" id="MobiDB-lite"/>
    </source>
</evidence>
<dbReference type="GO" id="GO:0005886">
    <property type="term" value="C:plasma membrane"/>
    <property type="evidence" value="ECO:0007669"/>
    <property type="project" value="UniProtKB-SubCell"/>
</dbReference>
<accession>A0A1E7WHC0</accession>
<feature type="transmembrane region" description="Helical" evidence="7">
    <location>
        <begin position="20"/>
        <end position="38"/>
    </location>
</feature>
<feature type="transmembrane region" description="Helical" evidence="7">
    <location>
        <begin position="127"/>
        <end position="149"/>
    </location>
</feature>
<evidence type="ECO:0000256" key="5">
    <source>
        <dbReference type="ARBA" id="ARBA00023136"/>
    </source>
</evidence>
<sequence length="409" mass="43891">MAIPSFDISFDTKRNPRKAYASMAVLLIGLLVFPFFAAQFGNSWVRIIDMALLYIMLALGLNIVVGFAGLLDLGYIAFFAVGAYVTGLLASPHFATLLESMIVEYPALANALVAVLGPEIQQNGIHLSVWAIVPIAALLAGFFGALLGAPTLKLRGDYLAIVTLGFGEIIRIFMTNLNEPINFTNGPQGINMIDPIRVFGVNLAGEAGSRATVMLGDFAMPSVNAYYYLFLLLCVVIVFVTARLQHSRLGRAWVAIREDEIAAKAMGINTRNVKLLAFSMGASFGGVAGAMFAAFQGFVSPESFPLTESIAVLAMVVLGGIGHIPGVILGGALLASLPEVLRHVVEPLQQKLFGHVVVEAEVLRQLLYGLALVLMMLYRPAGLWPSPKHEDRPDHDSDTKDKSSDTVAA</sequence>
<dbReference type="EMBL" id="LROM01000093">
    <property type="protein sequence ID" value="OEZ98018.1"/>
    <property type="molecule type" value="Genomic_DNA"/>
</dbReference>
<dbReference type="Proteomes" id="UP000175989">
    <property type="component" value="Unassembled WGS sequence"/>
</dbReference>
<proteinExistence type="predicted"/>
<keyword evidence="5 7" id="KW-0472">Membrane</keyword>
<gene>
    <name evidence="8" type="primary">livH_2</name>
    <name evidence="8" type="ORF">DUPY_32900</name>
</gene>
<feature type="compositionally biased region" description="Basic and acidic residues" evidence="6">
    <location>
        <begin position="387"/>
        <end position="409"/>
    </location>
</feature>
<keyword evidence="3 7" id="KW-0812">Transmembrane</keyword>
<feature type="transmembrane region" description="Helical" evidence="7">
    <location>
        <begin position="156"/>
        <end position="174"/>
    </location>
</feature>
<dbReference type="GO" id="GO:0015658">
    <property type="term" value="F:branched-chain amino acid transmembrane transporter activity"/>
    <property type="evidence" value="ECO:0007669"/>
    <property type="project" value="InterPro"/>
</dbReference>
<evidence type="ECO:0000256" key="4">
    <source>
        <dbReference type="ARBA" id="ARBA00022989"/>
    </source>
</evidence>
<dbReference type="Pfam" id="PF02653">
    <property type="entry name" value="BPD_transp_2"/>
    <property type="match status" value="1"/>
</dbReference>